<dbReference type="Proteomes" id="UP000230787">
    <property type="component" value="Unassembled WGS sequence"/>
</dbReference>
<evidence type="ECO:0008006" key="4">
    <source>
        <dbReference type="Google" id="ProtNLM"/>
    </source>
</evidence>
<gene>
    <name evidence="2" type="ORF">COT69_00235</name>
</gene>
<keyword evidence="1" id="KW-1133">Transmembrane helix</keyword>
<feature type="transmembrane region" description="Helical" evidence="1">
    <location>
        <begin position="124"/>
        <end position="145"/>
    </location>
</feature>
<feature type="transmembrane region" description="Helical" evidence="1">
    <location>
        <begin position="99"/>
        <end position="117"/>
    </location>
</feature>
<feature type="transmembrane region" description="Helical" evidence="1">
    <location>
        <begin position="177"/>
        <end position="210"/>
    </location>
</feature>
<feature type="transmembrane region" description="Helical" evidence="1">
    <location>
        <begin position="222"/>
        <end position="246"/>
    </location>
</feature>
<feature type="transmembrane region" description="Helical" evidence="1">
    <location>
        <begin position="388"/>
        <end position="408"/>
    </location>
</feature>
<protein>
    <recommendedName>
        <fullName evidence="4">Membrane protein 6-pyruvoyl-tetrahydropterin synthase-related domain-containing protein</fullName>
    </recommendedName>
</protein>
<evidence type="ECO:0000313" key="3">
    <source>
        <dbReference type="Proteomes" id="UP000230787"/>
    </source>
</evidence>
<feature type="transmembrane region" description="Helical" evidence="1">
    <location>
        <begin position="308"/>
        <end position="331"/>
    </location>
</feature>
<reference evidence="3" key="1">
    <citation type="submission" date="2017-09" db="EMBL/GenBank/DDBJ databases">
        <title>Depth-based differentiation of microbial function through sediment-hosted aquifers and enrichment of novel symbionts in the deep terrestrial subsurface.</title>
        <authorList>
            <person name="Probst A.J."/>
            <person name="Ladd B."/>
            <person name="Jarett J.K."/>
            <person name="Geller-Mcgrath D.E."/>
            <person name="Sieber C.M.K."/>
            <person name="Emerson J.B."/>
            <person name="Anantharaman K."/>
            <person name="Thomas B.C."/>
            <person name="Malmstrom R."/>
            <person name="Stieglmeier M."/>
            <person name="Klingl A."/>
            <person name="Woyke T."/>
            <person name="Ryan C.M."/>
            <person name="Banfield J.F."/>
        </authorList>
    </citation>
    <scope>NUCLEOTIDE SEQUENCE [LARGE SCALE GENOMIC DNA]</scope>
</reference>
<organism evidence="2 3">
    <name type="scientific">candidate division WWE3 bacterium CG09_land_8_20_14_0_10_39_24</name>
    <dbReference type="NCBI Taxonomy" id="1975088"/>
    <lineage>
        <taxon>Bacteria</taxon>
        <taxon>Katanobacteria</taxon>
    </lineage>
</organism>
<feature type="transmembrane region" description="Helical" evidence="1">
    <location>
        <begin position="151"/>
        <end position="170"/>
    </location>
</feature>
<feature type="transmembrane region" description="Helical" evidence="1">
    <location>
        <begin position="338"/>
        <end position="357"/>
    </location>
</feature>
<dbReference type="AlphaFoldDB" id="A0A2H0WKP3"/>
<evidence type="ECO:0000313" key="2">
    <source>
        <dbReference type="EMBL" id="PIS13135.1"/>
    </source>
</evidence>
<sequence length="1187" mass="135479">MSFPLKLKIKEVLPPALLLGMCLVVSFANYTPQTFLTGWDNLHPEFNIKLNLFRGIFSVWEEYQGLGLMAGNAHSANILHTLFAGFLSILSVPVNMARYFYHFSMFTVGVLGVYFLLKKIKFSNMYSFAGALFYGLNLGAVQVFYAPYISFSHFYGFLPYLFCFMLGYVHNNSRKNLLMFGLTAFLVAPSFYIPTIFVVFILCTTIFGLMSFPKKVYLAKVLAIIFAVNSFWVFPFAYFIISSLLVRYNSLSSVMSSELLFLENRKYGSLVNTLILKGFWFGNVDLQLEQGKFDYMMRPWITHIQQTPVLIIGYILSAMVFLGFAVAIVRLISKKYKVNTPLAGFAGIFLISLFFLLNENPPLGFLYRFIRQASPLFAEVFRFPFTKWVVPATLSFSVFFAFGVDFVMSHLRLRKGLTPIVVSVISVLLVIWMFPVFRGNLIYPNLKANIPSEYFELFDFFKTIPKTERIANFPQYTFWGWNYYKWGYRGSGFLWYGIEQPILDRAFDVWNVQNENYYKDVSYALYSKNEQIFYDVLNKYQINWVLLDTNVIQPEGVLESLYISELQALLESNPKVVLAKEFGGIKVYKVILNYFPQNFLYFPGITSDYNVIRGDVSEINAGIVQNGGEGYSVNFSAPLKISKKDILTKYFEAENTVLAEVFAKLENASLDIKIAYKIPSLPDQEVSLGKIANISAMDNLILAVNSSQFIHLDNIANIYKSYGRVLMPARTDTVLNLYNGNADYVKKFDPKYFIDIVYSCADFKDNSQVLASLEDGAIKLSGKYSAPCFLLKETMVKSDEYNLVSVSYDYRSYAEELPEYCFLTNSSGKCLNNKFGNRPRSSLSWNSYTDFVEYSKSRYTGEVFLAFALDAYDAEKTIWYKDIQLNFYPLVFSETIKPFEFLVSSYGEEENLDIKSIKFGRDYFVYNINAMSNLHSQYARNCDRFNKLFVDKQITEGALIYYSKNAVNCEDFELLNLPQAIGYVFVANATNLKGLPLSFCISNSLSKRCDIVQKAKNGENYLVLPATSSDLRDLGFIFHLDSASIGDAGTVNKLDNILVYYYPSLFVKSFFETRVGDKLEPAASVIKNSARYNPSLYKIAVKLSSGKSTLVFGQSFDKGWVLLDWDRKGLLKGHKIVNGWANGWDLICGEEGSCVKTLYVFYWPQVLEFVGFAVLFAYVAAALIKRE</sequence>
<feature type="transmembrane region" description="Helical" evidence="1">
    <location>
        <begin position="1162"/>
        <end position="1184"/>
    </location>
</feature>
<proteinExistence type="predicted"/>
<feature type="transmembrane region" description="Helical" evidence="1">
    <location>
        <begin position="12"/>
        <end position="30"/>
    </location>
</feature>
<evidence type="ECO:0000256" key="1">
    <source>
        <dbReference type="SAM" id="Phobius"/>
    </source>
</evidence>
<name>A0A2H0WKP3_UNCKA</name>
<dbReference type="EMBL" id="PEZN01000004">
    <property type="protein sequence ID" value="PIS13135.1"/>
    <property type="molecule type" value="Genomic_DNA"/>
</dbReference>
<feature type="transmembrane region" description="Helical" evidence="1">
    <location>
        <begin position="267"/>
        <end position="288"/>
    </location>
</feature>
<accession>A0A2H0WKP3</accession>
<keyword evidence="1" id="KW-0812">Transmembrane</keyword>
<keyword evidence="1" id="KW-0472">Membrane</keyword>
<comment type="caution">
    <text evidence="2">The sequence shown here is derived from an EMBL/GenBank/DDBJ whole genome shotgun (WGS) entry which is preliminary data.</text>
</comment>
<feature type="transmembrane region" description="Helical" evidence="1">
    <location>
        <begin position="420"/>
        <end position="437"/>
    </location>
</feature>